<feature type="compositionally biased region" description="Polar residues" evidence="3">
    <location>
        <begin position="61"/>
        <end position="79"/>
    </location>
</feature>
<evidence type="ECO:0000313" key="4">
    <source>
        <dbReference type="EMBL" id="KAK9085620.1"/>
    </source>
</evidence>
<dbReference type="AlphaFoldDB" id="A0AAP0HK31"/>
<gene>
    <name evidence="4" type="ORF">Sjap_026031</name>
</gene>
<dbReference type="SUPFAM" id="SSF48150">
    <property type="entry name" value="DNA-glycosylase"/>
    <property type="match status" value="1"/>
</dbReference>
<dbReference type="PANTHER" id="PTHR15074">
    <property type="entry name" value="METHYL-CPG-BINDING PROTEIN"/>
    <property type="match status" value="1"/>
</dbReference>
<evidence type="ECO:0000256" key="1">
    <source>
        <dbReference type="ARBA" id="ARBA00004123"/>
    </source>
</evidence>
<dbReference type="InterPro" id="IPR045138">
    <property type="entry name" value="MeCP2/MBD4"/>
</dbReference>
<proteinExistence type="predicted"/>
<feature type="compositionally biased region" description="Polar residues" evidence="3">
    <location>
        <begin position="131"/>
        <end position="145"/>
    </location>
</feature>
<dbReference type="InterPro" id="IPR011257">
    <property type="entry name" value="DNA_glycosylase"/>
</dbReference>
<dbReference type="PANTHER" id="PTHR15074:SF0">
    <property type="entry name" value="METHYL-CPG-BINDING DOMAIN PROTEIN 4-LIKE PROTEIN"/>
    <property type="match status" value="1"/>
</dbReference>
<organism evidence="4 5">
    <name type="scientific">Stephania japonica</name>
    <dbReference type="NCBI Taxonomy" id="461633"/>
    <lineage>
        <taxon>Eukaryota</taxon>
        <taxon>Viridiplantae</taxon>
        <taxon>Streptophyta</taxon>
        <taxon>Embryophyta</taxon>
        <taxon>Tracheophyta</taxon>
        <taxon>Spermatophyta</taxon>
        <taxon>Magnoliopsida</taxon>
        <taxon>Ranunculales</taxon>
        <taxon>Menispermaceae</taxon>
        <taxon>Menispermoideae</taxon>
        <taxon>Cissampelideae</taxon>
        <taxon>Stephania</taxon>
    </lineage>
</organism>
<sequence length="410" mass="46904">MEGEKARNNKRSIKRKKVVVVSPYFPLPPCASNPNVRIKIFRKKEKKKKKKKKSYDDKAPTTVSSSYSPNEKNPKTNSLSDDEALAKNDKGTRKGKREVVVSPYFPIPPCALDSNVTIKIFRKNEKKSSDNKAPTTVSPYFQYSTPPKEDNPKTNSFSDDEALPKVHKETRKRKSEDKQTSAKVRVVSPYFHSPKLVIEKKGNDGDSVLLVLENENENETELGSQGHPEMDLLGSEKPLEKKKKMNCGHVLTASQKFDEAYERRRADNTWTPPQSPAKLIQEEHFRDPWRVLVICMLLNRTTGRQARGVVSDLFNLCPDAKTATEIATENIEKVIQGLGFQHKRANMIQQLSQEYLGQNWTHVTQLHGVGKYAADAYAIFCTGKWERVKPTDHMLNKYWDYLNLWARNRI</sequence>
<evidence type="ECO:0008006" key="6">
    <source>
        <dbReference type="Google" id="ProtNLM"/>
    </source>
</evidence>
<evidence type="ECO:0000256" key="3">
    <source>
        <dbReference type="SAM" id="MobiDB-lite"/>
    </source>
</evidence>
<name>A0AAP0HK31_9MAGN</name>
<dbReference type="Proteomes" id="UP001417504">
    <property type="component" value="Unassembled WGS sequence"/>
</dbReference>
<dbReference type="Gene3D" id="1.10.340.30">
    <property type="entry name" value="Hypothetical protein, domain 2"/>
    <property type="match status" value="1"/>
</dbReference>
<evidence type="ECO:0000256" key="2">
    <source>
        <dbReference type="ARBA" id="ARBA00023242"/>
    </source>
</evidence>
<keyword evidence="5" id="KW-1185">Reference proteome</keyword>
<accession>A0AAP0HK31</accession>
<dbReference type="GO" id="GO:0006281">
    <property type="term" value="P:DNA repair"/>
    <property type="evidence" value="ECO:0007669"/>
    <property type="project" value="InterPro"/>
</dbReference>
<feature type="region of interest" description="Disordered" evidence="3">
    <location>
        <begin position="26"/>
        <end position="100"/>
    </location>
</feature>
<dbReference type="FunFam" id="1.10.340.30:FF:000007">
    <property type="entry name" value="Methyl-CpG-binding domain protein 4"/>
    <property type="match status" value="1"/>
</dbReference>
<reference evidence="4 5" key="1">
    <citation type="submission" date="2024-01" db="EMBL/GenBank/DDBJ databases">
        <title>Genome assemblies of Stephania.</title>
        <authorList>
            <person name="Yang L."/>
        </authorList>
    </citation>
    <scope>NUCLEOTIDE SEQUENCE [LARGE SCALE GENOMIC DNA]</scope>
    <source>
        <strain evidence="4">QJT</strain>
        <tissue evidence="4">Leaf</tissue>
    </source>
</reference>
<feature type="region of interest" description="Disordered" evidence="3">
    <location>
        <begin position="125"/>
        <end position="181"/>
    </location>
</feature>
<dbReference type="EMBL" id="JBBNAE010000011">
    <property type="protein sequence ID" value="KAK9085620.1"/>
    <property type="molecule type" value="Genomic_DNA"/>
</dbReference>
<evidence type="ECO:0000313" key="5">
    <source>
        <dbReference type="Proteomes" id="UP001417504"/>
    </source>
</evidence>
<dbReference type="GO" id="GO:0003824">
    <property type="term" value="F:catalytic activity"/>
    <property type="evidence" value="ECO:0007669"/>
    <property type="project" value="InterPro"/>
</dbReference>
<comment type="subcellular location">
    <subcellularLocation>
        <location evidence="1">Nucleus</location>
    </subcellularLocation>
</comment>
<keyword evidence="2" id="KW-0539">Nucleus</keyword>
<comment type="caution">
    <text evidence="4">The sequence shown here is derived from an EMBL/GenBank/DDBJ whole genome shotgun (WGS) entry which is preliminary data.</text>
</comment>
<dbReference type="GO" id="GO:0003677">
    <property type="term" value="F:DNA binding"/>
    <property type="evidence" value="ECO:0007669"/>
    <property type="project" value="InterPro"/>
</dbReference>
<protein>
    <recommendedName>
        <fullName evidence="6">HhH-GPD domain-containing protein</fullName>
    </recommendedName>
</protein>
<feature type="compositionally biased region" description="Basic residues" evidence="3">
    <location>
        <begin position="39"/>
        <end position="53"/>
    </location>
</feature>
<dbReference type="GO" id="GO:0005634">
    <property type="term" value="C:nucleus"/>
    <property type="evidence" value="ECO:0007669"/>
    <property type="project" value="UniProtKB-SubCell"/>
</dbReference>